<dbReference type="EMBL" id="JAUYZG010000022">
    <property type="protein sequence ID" value="KAK2872672.1"/>
    <property type="molecule type" value="Genomic_DNA"/>
</dbReference>
<dbReference type="Proteomes" id="UP001187343">
    <property type="component" value="Unassembled WGS sequence"/>
</dbReference>
<keyword evidence="2" id="KW-1185">Reference proteome</keyword>
<organism evidence="1 2">
    <name type="scientific">Cirrhinus molitorella</name>
    <name type="common">mud carp</name>
    <dbReference type="NCBI Taxonomy" id="172907"/>
    <lineage>
        <taxon>Eukaryota</taxon>
        <taxon>Metazoa</taxon>
        <taxon>Chordata</taxon>
        <taxon>Craniata</taxon>
        <taxon>Vertebrata</taxon>
        <taxon>Euteleostomi</taxon>
        <taxon>Actinopterygii</taxon>
        <taxon>Neopterygii</taxon>
        <taxon>Teleostei</taxon>
        <taxon>Ostariophysi</taxon>
        <taxon>Cypriniformes</taxon>
        <taxon>Cyprinidae</taxon>
        <taxon>Labeoninae</taxon>
        <taxon>Labeonini</taxon>
        <taxon>Cirrhinus</taxon>
    </lineage>
</organism>
<reference evidence="1" key="1">
    <citation type="submission" date="2023-08" db="EMBL/GenBank/DDBJ databases">
        <title>Chromosome-level Genome Assembly of mud carp (Cirrhinus molitorella).</title>
        <authorList>
            <person name="Liu H."/>
        </authorList>
    </citation>
    <scope>NUCLEOTIDE SEQUENCE</scope>
    <source>
        <strain evidence="1">Prfri</strain>
        <tissue evidence="1">Muscle</tissue>
    </source>
</reference>
<accession>A0AA88TC86</accession>
<proteinExistence type="predicted"/>
<evidence type="ECO:0000313" key="1">
    <source>
        <dbReference type="EMBL" id="KAK2872672.1"/>
    </source>
</evidence>
<comment type="caution">
    <text evidence="1">The sequence shown here is derived from an EMBL/GenBank/DDBJ whole genome shotgun (WGS) entry which is preliminary data.</text>
</comment>
<name>A0AA88TC86_9TELE</name>
<evidence type="ECO:0000313" key="2">
    <source>
        <dbReference type="Proteomes" id="UP001187343"/>
    </source>
</evidence>
<dbReference type="AlphaFoldDB" id="A0AA88TC86"/>
<sequence>MLRLGVPPPLVGPSQTRVRVIRSSEKSLSCTGPQERRWIPGGPERERRHRGTGVVLSVNSACKPQHFLPASSHQEVEERPFACVVVSLMSRISHEMRPGTICRAGCPTAVFSFPQFNLDLKQSVPAAQSHSDMVVQQVQFLPRDFISSCQAE</sequence>
<protein>
    <submittedName>
        <fullName evidence="1">Uncharacterized protein</fullName>
    </submittedName>
</protein>
<gene>
    <name evidence="1" type="ORF">Q8A67_022569</name>
</gene>